<evidence type="ECO:0000256" key="1">
    <source>
        <dbReference type="SAM" id="Coils"/>
    </source>
</evidence>
<evidence type="ECO:0008006" key="4">
    <source>
        <dbReference type="Google" id="ProtNLM"/>
    </source>
</evidence>
<proteinExistence type="predicted"/>
<organism evidence="2 3">
    <name type="scientific">Marinitoga piezophila (strain DSM 14283 / JCM 11233 / KA3)</name>
    <dbReference type="NCBI Taxonomy" id="443254"/>
    <lineage>
        <taxon>Bacteria</taxon>
        <taxon>Thermotogati</taxon>
        <taxon>Thermotogota</taxon>
        <taxon>Thermotogae</taxon>
        <taxon>Petrotogales</taxon>
        <taxon>Petrotogaceae</taxon>
        <taxon>Marinitoga</taxon>
    </lineage>
</organism>
<dbReference type="AlphaFoldDB" id="H2J3Q0"/>
<dbReference type="KEGG" id="mpz:Marpi_1392"/>
<keyword evidence="3" id="KW-1185">Reference proteome</keyword>
<dbReference type="SUPFAM" id="SSF56954">
    <property type="entry name" value="Outer membrane efflux proteins (OEP)"/>
    <property type="match status" value="1"/>
</dbReference>
<dbReference type="Gene3D" id="1.20.1600.10">
    <property type="entry name" value="Outer membrane efflux proteins (OEP)"/>
    <property type="match status" value="1"/>
</dbReference>
<reference evidence="3" key="2">
    <citation type="submission" date="2012-01" db="EMBL/GenBank/DDBJ databases">
        <title>Complete sequence of chromosome of Marinitoga piezophila KA3.</title>
        <authorList>
            <person name="Lucas S."/>
            <person name="Han J."/>
            <person name="Lapidus A."/>
            <person name="Cheng J.-F."/>
            <person name="Goodwin L."/>
            <person name="Pitluck S."/>
            <person name="Peters L."/>
            <person name="Mikhailova N."/>
            <person name="Teshima H."/>
            <person name="Detter J.C."/>
            <person name="Han C."/>
            <person name="Tapia R."/>
            <person name="Land M."/>
            <person name="Hauser L."/>
            <person name="Kyrpides N."/>
            <person name="Ivanova N."/>
            <person name="Pagani I."/>
            <person name="Jebbar M."/>
            <person name="Vannier P."/>
            <person name="Oger P."/>
            <person name="Cario A."/>
            <person name="Bartlett D."/>
            <person name="Noll K.M."/>
            <person name="Woyke T."/>
        </authorList>
    </citation>
    <scope>NUCLEOTIDE SEQUENCE [LARGE SCALE GENOMIC DNA]</scope>
    <source>
        <strain evidence="3">DSM 14283 / JCM 11233 / KA3</strain>
    </source>
</reference>
<dbReference type="OrthoDB" id="9791143at2"/>
<dbReference type="Proteomes" id="UP000007161">
    <property type="component" value="Chromosome"/>
</dbReference>
<feature type="coiled-coil region" evidence="1">
    <location>
        <begin position="242"/>
        <end position="285"/>
    </location>
</feature>
<dbReference type="EMBL" id="CP003257">
    <property type="protein sequence ID" value="AEX85792.1"/>
    <property type="molecule type" value="Genomic_DNA"/>
</dbReference>
<dbReference type="HOGENOM" id="CLU_828834_0_0_0"/>
<sequence>MKKFFVILLLIGTVIVYAEGIKDYISSFKENNVDYLLNELSREEQLMEYENARITADSTIALIKSEIMHLDKTGYYLNTQKDLYKRFLNYLFNLDVTARDLNIKKLNYENAKYNYEKSQKLYNKNLISKIELLNAEYQLKNAKYIYDTINEKYNNIIDEFKKFCGISQINLNNIVVNEDKITKKHFDIKSLMNNDIDLKRQMLNYEILEEEFNATKDILSGFELKKKEIEFKKGQYNLLKVKNLKEKQINDLINRFNSLLNEIRINKLQQEYIKLQLKNAEMKLKNGLIEKTQYNQLKIDYLSTLNQITLKYNEVVSVYIDLISLEGSDFESCIEEIISLN</sequence>
<reference evidence="2 3" key="1">
    <citation type="journal article" date="2012" name="J. Bacteriol.">
        <title>Complete Genome Sequence of the Thermophilic, Piezophilic, Heterotrophic Bacterium Marinitoga piezophila KA3.</title>
        <authorList>
            <person name="Lucas S."/>
            <person name="Han J."/>
            <person name="Lapidus A."/>
            <person name="Cheng J.F."/>
            <person name="Goodwin L.A."/>
            <person name="Pitluck S."/>
            <person name="Peters L."/>
            <person name="Mikhailova N."/>
            <person name="Teshima H."/>
            <person name="Detter J.C."/>
            <person name="Han C."/>
            <person name="Tapia R."/>
            <person name="Land M."/>
            <person name="Hauser L."/>
            <person name="Kyrpides N.C."/>
            <person name="Ivanova N."/>
            <person name="Pagani I."/>
            <person name="Vannier P."/>
            <person name="Oger P."/>
            <person name="Bartlett D.H."/>
            <person name="Noll K.M."/>
            <person name="Woyke T."/>
            <person name="Jebbar M."/>
        </authorList>
    </citation>
    <scope>NUCLEOTIDE SEQUENCE [LARGE SCALE GENOMIC DNA]</scope>
    <source>
        <strain evidence="3">DSM 14283 / JCM 11233 / KA3</strain>
    </source>
</reference>
<dbReference type="RefSeq" id="WP_014296863.1">
    <property type="nucleotide sequence ID" value="NC_016751.1"/>
</dbReference>
<accession>H2J3Q0</accession>
<protein>
    <recommendedName>
        <fullName evidence="4">Outer membrane protein</fullName>
    </recommendedName>
</protein>
<evidence type="ECO:0000313" key="2">
    <source>
        <dbReference type="EMBL" id="AEX85792.1"/>
    </source>
</evidence>
<gene>
    <name evidence="2" type="ordered locus">Marpi_1392</name>
</gene>
<keyword evidence="1" id="KW-0175">Coiled coil</keyword>
<name>H2J3Q0_MARPK</name>
<evidence type="ECO:0000313" key="3">
    <source>
        <dbReference type="Proteomes" id="UP000007161"/>
    </source>
</evidence>
<dbReference type="STRING" id="443254.Marpi_1392"/>
<dbReference type="eggNOG" id="COG1538">
    <property type="taxonomic scope" value="Bacteria"/>
</dbReference>